<keyword evidence="20" id="KW-1185">Reference proteome</keyword>
<sequence length="132" mass="14302">MRQSSAYAARPSHAGSLASQASNAALNLKLLEKKKELDALSALERASEEYVKRMEALGLDCETMANAGRVHGDVLAQWPTMFRILGLYLSGRTEPQADNADEEENAPPAGERLVRVPIESLQQAQPEPAAKS</sequence>
<evidence type="ECO:0000256" key="6">
    <source>
        <dbReference type="ARBA" id="ARBA00022454"/>
    </source>
</evidence>
<accession>A0A4Y7Q4L0</accession>
<evidence type="ECO:0000256" key="9">
    <source>
        <dbReference type="ARBA" id="ARBA00022701"/>
    </source>
</evidence>
<keyword evidence="11" id="KW-0159">Chromosome partition</keyword>
<dbReference type="PANTHER" id="PTHR28036">
    <property type="entry name" value="DASH COMPLEX SUBUNIT DAD2"/>
    <property type="match status" value="1"/>
</dbReference>
<keyword evidence="15" id="KW-0131">Cell cycle</keyword>
<dbReference type="GO" id="GO:0042729">
    <property type="term" value="C:DASH complex"/>
    <property type="evidence" value="ECO:0007669"/>
    <property type="project" value="InterPro"/>
</dbReference>
<proteinExistence type="inferred from homology"/>
<dbReference type="PANTHER" id="PTHR28036:SF1">
    <property type="entry name" value="DASH COMPLEX SUBUNIT DAD2"/>
    <property type="match status" value="1"/>
</dbReference>
<dbReference type="GO" id="GO:0000278">
    <property type="term" value="P:mitotic cell cycle"/>
    <property type="evidence" value="ECO:0007669"/>
    <property type="project" value="InterPro"/>
</dbReference>
<evidence type="ECO:0000256" key="18">
    <source>
        <dbReference type="SAM" id="MobiDB-lite"/>
    </source>
</evidence>
<dbReference type="GO" id="GO:0044732">
    <property type="term" value="C:mitotic spindle pole body"/>
    <property type="evidence" value="ECO:0007669"/>
    <property type="project" value="TreeGrafter"/>
</dbReference>
<evidence type="ECO:0000256" key="8">
    <source>
        <dbReference type="ARBA" id="ARBA00022618"/>
    </source>
</evidence>
<evidence type="ECO:0000313" key="19">
    <source>
        <dbReference type="EMBL" id="TDL22583.1"/>
    </source>
</evidence>
<evidence type="ECO:0000256" key="4">
    <source>
        <dbReference type="ARBA" id="ARBA00005501"/>
    </source>
</evidence>
<evidence type="ECO:0000256" key="13">
    <source>
        <dbReference type="ARBA" id="ARBA00023212"/>
    </source>
</evidence>
<name>A0A4Y7Q4L0_9AGAM</name>
<evidence type="ECO:0000256" key="14">
    <source>
        <dbReference type="ARBA" id="ARBA00023242"/>
    </source>
</evidence>
<keyword evidence="12" id="KW-0995">Kinetochore</keyword>
<comment type="subcellular location">
    <subcellularLocation>
        <location evidence="3">Chromosome</location>
        <location evidence="3">Centromere</location>
        <location evidence="3">Kinetochore</location>
    </subcellularLocation>
    <subcellularLocation>
        <location evidence="2">Cytoplasm</location>
        <location evidence="2">Cytoskeleton</location>
        <location evidence="2">Spindle</location>
    </subcellularLocation>
    <subcellularLocation>
        <location evidence="1">Nucleus</location>
    </subcellularLocation>
</comment>
<dbReference type="GO" id="GO:0008608">
    <property type="term" value="P:attachment of spindle microtubules to kinetochore"/>
    <property type="evidence" value="ECO:0007669"/>
    <property type="project" value="TreeGrafter"/>
</dbReference>
<gene>
    <name evidence="19" type="ORF">BD410DRAFT_898166</name>
</gene>
<evidence type="ECO:0000256" key="12">
    <source>
        <dbReference type="ARBA" id="ARBA00022838"/>
    </source>
</evidence>
<organism evidence="19 20">
    <name type="scientific">Rickenella mellea</name>
    <dbReference type="NCBI Taxonomy" id="50990"/>
    <lineage>
        <taxon>Eukaryota</taxon>
        <taxon>Fungi</taxon>
        <taxon>Dikarya</taxon>
        <taxon>Basidiomycota</taxon>
        <taxon>Agaricomycotina</taxon>
        <taxon>Agaricomycetes</taxon>
        <taxon>Hymenochaetales</taxon>
        <taxon>Rickenellaceae</taxon>
        <taxon>Rickenella</taxon>
    </lineage>
</organism>
<dbReference type="AlphaFoldDB" id="A0A4Y7Q4L0"/>
<evidence type="ECO:0000256" key="17">
    <source>
        <dbReference type="ARBA" id="ARBA00030568"/>
    </source>
</evidence>
<evidence type="ECO:0000256" key="1">
    <source>
        <dbReference type="ARBA" id="ARBA00004123"/>
    </source>
</evidence>
<dbReference type="GO" id="GO:0005874">
    <property type="term" value="C:microtubule"/>
    <property type="evidence" value="ECO:0007669"/>
    <property type="project" value="UniProtKB-KW"/>
</dbReference>
<keyword evidence="10" id="KW-0498">Mitosis</keyword>
<dbReference type="VEuPathDB" id="FungiDB:BD410DRAFT_898166"/>
<keyword evidence="13" id="KW-0206">Cytoskeleton</keyword>
<keyword evidence="6" id="KW-0158">Chromosome</keyword>
<protein>
    <recommendedName>
        <fullName evidence="5">DASH complex subunit DAD2</fullName>
    </recommendedName>
    <alternativeName>
        <fullName evidence="17">Outer kinetochore protein DAD2</fullName>
    </alternativeName>
</protein>
<feature type="region of interest" description="Disordered" evidence="18">
    <location>
        <begin position="95"/>
        <end position="132"/>
    </location>
</feature>
<dbReference type="EMBL" id="ML170174">
    <property type="protein sequence ID" value="TDL22583.1"/>
    <property type="molecule type" value="Genomic_DNA"/>
</dbReference>
<dbReference type="GO" id="GO:0051301">
    <property type="term" value="P:cell division"/>
    <property type="evidence" value="ECO:0007669"/>
    <property type="project" value="UniProtKB-KW"/>
</dbReference>
<reference evidence="19 20" key="1">
    <citation type="submission" date="2018-06" db="EMBL/GenBank/DDBJ databases">
        <title>A transcriptomic atlas of mushroom development highlights an independent origin of complex multicellularity.</title>
        <authorList>
            <consortium name="DOE Joint Genome Institute"/>
            <person name="Krizsan K."/>
            <person name="Almasi E."/>
            <person name="Merenyi Z."/>
            <person name="Sahu N."/>
            <person name="Viragh M."/>
            <person name="Koszo T."/>
            <person name="Mondo S."/>
            <person name="Kiss B."/>
            <person name="Balint B."/>
            <person name="Kues U."/>
            <person name="Barry K."/>
            <person name="Hegedus J.C."/>
            <person name="Henrissat B."/>
            <person name="Johnson J."/>
            <person name="Lipzen A."/>
            <person name="Ohm R."/>
            <person name="Nagy I."/>
            <person name="Pangilinan J."/>
            <person name="Yan J."/>
            <person name="Xiong Y."/>
            <person name="Grigoriev I.V."/>
            <person name="Hibbett D.S."/>
            <person name="Nagy L.G."/>
        </authorList>
    </citation>
    <scope>NUCLEOTIDE SEQUENCE [LARGE SCALE GENOMIC DNA]</scope>
    <source>
        <strain evidence="19 20">SZMC22713</strain>
    </source>
</reference>
<keyword evidence="9" id="KW-0493">Microtubule</keyword>
<evidence type="ECO:0000256" key="7">
    <source>
        <dbReference type="ARBA" id="ARBA00022490"/>
    </source>
</evidence>
<dbReference type="Pfam" id="PF08654">
    <property type="entry name" value="DASH_Dad2"/>
    <property type="match status" value="1"/>
</dbReference>
<evidence type="ECO:0000256" key="10">
    <source>
        <dbReference type="ARBA" id="ARBA00022776"/>
    </source>
</evidence>
<evidence type="ECO:0000256" key="16">
    <source>
        <dbReference type="ARBA" id="ARBA00023328"/>
    </source>
</evidence>
<evidence type="ECO:0000256" key="15">
    <source>
        <dbReference type="ARBA" id="ARBA00023306"/>
    </source>
</evidence>
<dbReference type="Proteomes" id="UP000294933">
    <property type="component" value="Unassembled WGS sequence"/>
</dbReference>
<dbReference type="GO" id="GO:1990023">
    <property type="term" value="C:mitotic spindle midzone"/>
    <property type="evidence" value="ECO:0007669"/>
    <property type="project" value="TreeGrafter"/>
</dbReference>
<dbReference type="OrthoDB" id="3230169at2759"/>
<comment type="similarity">
    <text evidence="4">Belongs to the DASH complex DAD2 family.</text>
</comment>
<evidence type="ECO:0000256" key="3">
    <source>
        <dbReference type="ARBA" id="ARBA00004629"/>
    </source>
</evidence>
<dbReference type="InterPro" id="IPR013963">
    <property type="entry name" value="DASH_Dad2"/>
</dbReference>
<keyword evidence="14" id="KW-0539">Nucleus</keyword>
<evidence type="ECO:0000256" key="5">
    <source>
        <dbReference type="ARBA" id="ARBA00020260"/>
    </source>
</evidence>
<evidence type="ECO:0000256" key="2">
    <source>
        <dbReference type="ARBA" id="ARBA00004186"/>
    </source>
</evidence>
<keyword evidence="7" id="KW-0963">Cytoplasm</keyword>
<evidence type="ECO:0000256" key="11">
    <source>
        <dbReference type="ARBA" id="ARBA00022829"/>
    </source>
</evidence>
<evidence type="ECO:0000313" key="20">
    <source>
        <dbReference type="Proteomes" id="UP000294933"/>
    </source>
</evidence>
<keyword evidence="16" id="KW-0137">Centromere</keyword>
<keyword evidence="8" id="KW-0132">Cell division</keyword>